<dbReference type="PANTHER" id="PTHR11911:SF111">
    <property type="entry name" value="INOSINE-5'-MONOPHOSPHATE DEHYDROGENASE"/>
    <property type="match status" value="1"/>
</dbReference>
<dbReference type="SMART" id="SM00116">
    <property type="entry name" value="CBS"/>
    <property type="match status" value="2"/>
</dbReference>
<dbReference type="PROSITE" id="PS51371">
    <property type="entry name" value="CBS"/>
    <property type="match status" value="2"/>
</dbReference>
<evidence type="ECO:0000256" key="3">
    <source>
        <dbReference type="ARBA" id="ARBA00004496"/>
    </source>
</evidence>
<evidence type="ECO:0000256" key="15">
    <source>
        <dbReference type="ARBA" id="ARBA00048028"/>
    </source>
</evidence>
<evidence type="ECO:0000256" key="11">
    <source>
        <dbReference type="ARBA" id="ARBA00023002"/>
    </source>
</evidence>
<keyword evidence="8 19" id="KW-0332">GMP biosynthesis</keyword>
<evidence type="ECO:0000256" key="12">
    <source>
        <dbReference type="ARBA" id="ARBA00023027"/>
    </source>
</evidence>
<evidence type="ECO:0000313" key="23">
    <source>
        <dbReference type="EMBL" id="KAF5569996.1"/>
    </source>
</evidence>
<feature type="binding site" evidence="19">
    <location>
        <position position="1431"/>
    </location>
    <ligand>
        <name>K(+)</name>
        <dbReference type="ChEBI" id="CHEBI:29103"/>
        <note>ligand shared between two tetrameric partners</note>
    </ligand>
</feature>
<keyword evidence="13 20" id="KW-0129">CBS domain</keyword>
<evidence type="ECO:0000256" key="16">
    <source>
        <dbReference type="ARBA" id="ARBA00049426"/>
    </source>
</evidence>
<dbReference type="GO" id="GO:0046872">
    <property type="term" value="F:metal ion binding"/>
    <property type="evidence" value="ECO:0007669"/>
    <property type="project" value="UniProtKB-UniRule"/>
</dbReference>
<protein>
    <recommendedName>
        <fullName evidence="19 21">Inosine-5'-monophosphate dehydrogenase</fullName>
        <shortName evidence="19">IMP dehydrogenase</shortName>
        <shortName evidence="19">IMPD</shortName>
        <shortName evidence="19">IMPDH</shortName>
        <ecNumber evidence="19 21">1.1.1.205</ecNumber>
    </recommendedName>
</protein>
<feature type="binding site" evidence="19">
    <location>
        <position position="1376"/>
    </location>
    <ligand>
        <name>IMP</name>
        <dbReference type="ChEBI" id="CHEBI:58053"/>
    </ligand>
</feature>
<dbReference type="InterPro" id="IPR046342">
    <property type="entry name" value="CBS_dom_sf"/>
</dbReference>
<evidence type="ECO:0000256" key="19">
    <source>
        <dbReference type="HAMAP-Rule" id="MF_03156"/>
    </source>
</evidence>
<dbReference type="GO" id="GO:0047274">
    <property type="term" value="F:galactinol-sucrose galactosyltransferase activity"/>
    <property type="evidence" value="ECO:0007669"/>
    <property type="project" value="UniProtKB-EC"/>
</dbReference>
<feature type="binding site" evidence="19">
    <location>
        <begin position="1334"/>
        <end position="1338"/>
    </location>
    <ligand>
        <name>IMP</name>
        <dbReference type="ChEBI" id="CHEBI:58053"/>
    </ligand>
</feature>
<evidence type="ECO:0000256" key="4">
    <source>
        <dbReference type="ARBA" id="ARBA00005502"/>
    </source>
</evidence>
<evidence type="ECO:0000259" key="22">
    <source>
        <dbReference type="PROSITE" id="PS51371"/>
    </source>
</evidence>
<dbReference type="InterPro" id="IPR013785">
    <property type="entry name" value="Aldolase_TIM"/>
</dbReference>
<dbReference type="HAMAP" id="MF_01964">
    <property type="entry name" value="IMPDH"/>
    <property type="match status" value="1"/>
</dbReference>
<dbReference type="GO" id="GO:0006183">
    <property type="term" value="P:GTP biosynthetic process"/>
    <property type="evidence" value="ECO:0007669"/>
    <property type="project" value="TreeGrafter"/>
</dbReference>
<keyword evidence="14" id="KW-0119">Carbohydrate metabolism</keyword>
<evidence type="ECO:0000256" key="6">
    <source>
        <dbReference type="ARBA" id="ARBA00022490"/>
    </source>
</evidence>
<evidence type="ECO:0000256" key="13">
    <source>
        <dbReference type="ARBA" id="ARBA00023122"/>
    </source>
</evidence>
<dbReference type="EMBL" id="JAAOAQ010000052">
    <property type="protein sequence ID" value="KAF5569996.1"/>
    <property type="molecule type" value="Genomic_DNA"/>
</dbReference>
<evidence type="ECO:0000256" key="21">
    <source>
        <dbReference type="RuleBase" id="RU003928"/>
    </source>
</evidence>
<keyword evidence="12 19" id="KW-0520">NAD</keyword>
<sequence>MPSDNYNFGDVFQAIYIAKQKPSPRPVSEDMKVVLQSFPPLGKVTPVQGTEVTLTLVLEIPKYRIDEPWETSVWHSVDGSDWKDLEVASLTETGVPQTLQALDDSMSRFYFTSSFSFTTSVQFTLKFRHSPDADWRWIRDEQGVNDGLIVNASNRNYSSDLSDSIPDLNSQDWSVKPRLSQSPRTSLWSLEAVIRAANGDESSYRDITVGTPWGSFIRWFSLVRLWSPWLAPRHGHSRFNLDKDAILCCFLSPQGQNLVFLAVGGISHVLPVFRCGPNGKLQVHIRNDGLSEEKAVILVSVGDDFDCAIASVMYHARDMVAGTKKASDEWSQELSALKKDFKPEWLEYWFDGLGFCTWNALGQRLTDQKIFDALDKLSEHNIQVSSLIIDDNWQSIDYRGPSQFQYGWNDFEAEPKAFPKGLKSTISYIRQNHPHIQHIAVWHALLGYWGGIAPDGKLAKTYKTIEVTREDADRRNLPLGGKMTVIAKEDVNRFYDDFYRFLSDAGIDAVKTDAQFMIDTWIEASPRRDLINTYLDALTLSTLRHFSSKAISCMSQFPEALFHSQMPTNRPTILVRNSDDFFPEIPASHPWHVWTNAHNAIFMQHLNVLPDWDMFQTVHEYSGFHAAARCVSGGPIYITDVPGEHDMDLIEQMSGRTPRGKTVIFRSSSLGKAVDPYIGYDDDLLLKVGSYHGASHTGSPIMAIFNVSSRPLTELVSLSAFPGVVHDLEYVVRAHTTGKVSRPTKIESRESLFTISLPIRGYDILSVFPLTRLSSKKHGNVAISNLGLLGKMAGAAAILMSDVQERENGRVLIDTRVKAFGTLGIYVSILPSLTIESDFLITVQEKVIPVHTVAISKVDTHVLEIDVGQAWKELSLETRWANDVEVKVYFTTGLLIDSTRLRPHIPILLVILFYLPIMSASVLDYTTALEVLKEYKQKDGLDIHELMDTTKHGGLTYNDFLLLPGYIGFAASEVTLDAPITKRITLKTPFVSSPMDTVTEHEMAIHMALQGGLGVIHHNCSPEAQADMVRKVKRYENGFILDPIVIDRNTTVGEAKALKEKWGFGGFPVTADGKLGSKLLGIVTNRDLQFEEDLDQPVSNVMVTDLVTAPEHVTLLEANKSLSKSKKGKLPIVDKDFNLVSMISRSDLTKNQHFPNASKLPDSKQLLCAAAIGTRPEDKLRLKKLVDAGLDIVILDSSQGNSMYQIEMIKWVKSEFPGVDVIGGNVVTREQAASLIAAGVDGLRIGMGSGSACITQEVMAVGRPQAAAVYSVSRFAARFGVPCIADGGIQNVGHIVKGLALGASTIMMGGLLAGTTESPGTSFVSREGKLVKAYRGMGSIDAMQDKKAGNGGKDSQKSNAGTARYFSEGDSVLVAQGVSGAVAHRGSINKFVPYLAAGLKHSLQDSGMTSLKTMHESAEAGELRFELRTASAQLEGNVNMESYEKKLYA</sequence>
<dbReference type="Pfam" id="PF00571">
    <property type="entry name" value="CBS"/>
    <property type="match status" value="2"/>
</dbReference>
<keyword evidence="6 19" id="KW-0963">Cytoplasm</keyword>
<dbReference type="InterPro" id="IPR017853">
    <property type="entry name" value="GH"/>
</dbReference>
<comment type="subunit">
    <text evidence="18">Homotetramer. Seems to be able to form heterotetramers composed from more than 1 of the 3 IMPDH gene products (IMD2-4).</text>
</comment>
<dbReference type="FunFam" id="3.20.20.70:FF:000222">
    <property type="entry name" value="Raffinose synthase Sip1 protein"/>
    <property type="match status" value="1"/>
</dbReference>
<dbReference type="Gene3D" id="3.20.20.70">
    <property type="entry name" value="Aldolase class I"/>
    <property type="match status" value="2"/>
</dbReference>
<dbReference type="Pfam" id="PF05691">
    <property type="entry name" value="Raffinose_syn"/>
    <property type="match status" value="1"/>
</dbReference>
<dbReference type="NCBIfam" id="TIGR01302">
    <property type="entry name" value="IMP_dehydrog"/>
    <property type="match status" value="1"/>
</dbReference>
<feature type="binding site" evidence="19">
    <location>
        <position position="1251"/>
    </location>
    <ligand>
        <name>IMP</name>
        <dbReference type="ChEBI" id="CHEBI:58053"/>
    </ligand>
</feature>
<feature type="binding site" evidence="19">
    <location>
        <begin position="1246"/>
        <end position="1248"/>
    </location>
    <ligand>
        <name>NAD(+)</name>
        <dbReference type="ChEBI" id="CHEBI:57540"/>
    </ligand>
</feature>
<dbReference type="InterPro" id="IPR001093">
    <property type="entry name" value="IMP_DH_GMPRt"/>
</dbReference>
<dbReference type="PANTHER" id="PTHR11911">
    <property type="entry name" value="INOSINE-5-MONOPHOSPHATE DEHYDROGENASE RELATED"/>
    <property type="match status" value="1"/>
</dbReference>
<feature type="binding site" description="in other chain" evidence="19">
    <location>
        <position position="1250"/>
    </location>
    <ligand>
        <name>K(+)</name>
        <dbReference type="ChEBI" id="CHEBI:29103"/>
        <note>ligand shared between two tetrameric partners</note>
    </ligand>
</feature>
<gene>
    <name evidence="23" type="ORF">FPHYL_1573</name>
</gene>
<dbReference type="GO" id="GO:0004557">
    <property type="term" value="F:alpha-galactosidase activity"/>
    <property type="evidence" value="ECO:0007669"/>
    <property type="project" value="UniProtKB-EC"/>
</dbReference>
<dbReference type="InterPro" id="IPR015875">
    <property type="entry name" value="IMP_DH/GMP_Rdtase_CS"/>
</dbReference>
<dbReference type="SUPFAM" id="SSF54631">
    <property type="entry name" value="CBS-domain pair"/>
    <property type="match status" value="1"/>
</dbReference>
<dbReference type="OrthoDB" id="4664297at2759"/>
<dbReference type="GO" id="GO:0003938">
    <property type="term" value="F:IMP dehydrogenase activity"/>
    <property type="evidence" value="ECO:0007669"/>
    <property type="project" value="UniProtKB-UniRule"/>
</dbReference>
<dbReference type="SMART" id="SM01240">
    <property type="entry name" value="IMPDH"/>
    <property type="match status" value="1"/>
</dbReference>
<feature type="binding site" description="in other chain" evidence="19">
    <location>
        <position position="1253"/>
    </location>
    <ligand>
        <name>K(+)</name>
        <dbReference type="ChEBI" id="CHEBI:29103"/>
        <note>ligand shared between two tetrameric partners</note>
    </ligand>
</feature>
<evidence type="ECO:0000256" key="14">
    <source>
        <dbReference type="ARBA" id="ARBA00023277"/>
    </source>
</evidence>
<dbReference type="GO" id="GO:0005737">
    <property type="term" value="C:cytoplasm"/>
    <property type="evidence" value="ECO:0007669"/>
    <property type="project" value="UniProtKB-SubCell"/>
</dbReference>
<feature type="binding site" evidence="19">
    <location>
        <begin position="1196"/>
        <end position="1198"/>
    </location>
    <ligand>
        <name>NAD(+)</name>
        <dbReference type="ChEBI" id="CHEBI:57540"/>
    </ligand>
</feature>
<dbReference type="CDD" id="cd04601">
    <property type="entry name" value="CBS_pair_IMPDH"/>
    <property type="match status" value="1"/>
</dbReference>
<feature type="domain" description="CBS" evidence="22">
    <location>
        <begin position="1102"/>
        <end position="1158"/>
    </location>
</feature>
<comment type="function">
    <text evidence="17">Catalyzes the conversion of inosine 5'-phosphate (IMP) to xanthosine 5'-phosphate (XMP), the first committed and rate-limiting step in the de novo synthesis of guanine nucleotides, and therefore plays an important role in the regulation of cell growth. Part of the gene cluster that mediates the biosynthesis of mycophenolic acid (MPA), the first isolated antibiotic natural product in the world. Does not play a role in the biosynthesis of MPA, but is involved in self resistance to MPA, since MPA acts as an inhibitor of IMP dehydrogenases.</text>
</comment>
<evidence type="ECO:0000313" key="24">
    <source>
        <dbReference type="Proteomes" id="UP000582016"/>
    </source>
</evidence>
<evidence type="ECO:0000256" key="20">
    <source>
        <dbReference type="PROSITE-ProRule" id="PRU00703"/>
    </source>
</evidence>
<evidence type="ECO:0000256" key="7">
    <source>
        <dbReference type="ARBA" id="ARBA00022723"/>
    </source>
</evidence>
<keyword evidence="24" id="KW-1185">Reference proteome</keyword>
<evidence type="ECO:0000256" key="2">
    <source>
        <dbReference type="ARBA" id="ARBA00001958"/>
    </source>
</evidence>
<keyword evidence="7 19" id="KW-0479">Metal-binding</keyword>
<comment type="catalytic activity">
    <reaction evidence="1">
        <text>Hydrolysis of terminal, non-reducing alpha-D-galactose residues in alpha-D-galactosides, including galactose oligosaccharides, galactomannans and galactolipids.</text>
        <dbReference type="EC" id="3.2.1.22"/>
    </reaction>
</comment>
<organism evidence="23 24">
    <name type="scientific">Fusarium phyllophilum</name>
    <dbReference type="NCBI Taxonomy" id="47803"/>
    <lineage>
        <taxon>Eukaryota</taxon>
        <taxon>Fungi</taxon>
        <taxon>Dikarya</taxon>
        <taxon>Ascomycota</taxon>
        <taxon>Pezizomycotina</taxon>
        <taxon>Sordariomycetes</taxon>
        <taxon>Hypocreomycetidae</taxon>
        <taxon>Hypocreales</taxon>
        <taxon>Nectriaceae</taxon>
        <taxon>Fusarium</taxon>
        <taxon>Fusarium fujikuroi species complex</taxon>
    </lineage>
</organism>
<evidence type="ECO:0000256" key="8">
    <source>
        <dbReference type="ARBA" id="ARBA00022749"/>
    </source>
</evidence>
<dbReference type="GO" id="GO:0006177">
    <property type="term" value="P:GMP biosynthetic process"/>
    <property type="evidence" value="ECO:0007669"/>
    <property type="project" value="UniProtKB-UniRule"/>
</dbReference>
<dbReference type="EC" id="1.1.1.205" evidence="19 21"/>
<comment type="catalytic activity">
    <reaction evidence="15 19 21">
        <text>IMP + NAD(+) + H2O = XMP + NADH + H(+)</text>
        <dbReference type="Rhea" id="RHEA:11708"/>
        <dbReference type="ChEBI" id="CHEBI:15377"/>
        <dbReference type="ChEBI" id="CHEBI:15378"/>
        <dbReference type="ChEBI" id="CHEBI:57464"/>
        <dbReference type="ChEBI" id="CHEBI:57540"/>
        <dbReference type="ChEBI" id="CHEBI:57945"/>
        <dbReference type="ChEBI" id="CHEBI:58053"/>
        <dbReference type="EC" id="1.1.1.205"/>
    </reaction>
</comment>
<evidence type="ECO:0000256" key="10">
    <source>
        <dbReference type="ARBA" id="ARBA00022958"/>
    </source>
</evidence>
<dbReference type="FunFam" id="3.20.20.70:FF:000007">
    <property type="entry name" value="Chromosome 19 SCAF14664, whole genome shotgun sequence"/>
    <property type="match status" value="1"/>
</dbReference>
<dbReference type="InterPro" id="IPR005990">
    <property type="entry name" value="IMP_DH"/>
</dbReference>
<comment type="caution">
    <text evidence="23">The sequence shown here is derived from an EMBL/GenBank/DDBJ whole genome shotgun (WGS) entry which is preliminary data.</text>
</comment>
<evidence type="ECO:0000256" key="18">
    <source>
        <dbReference type="ARBA" id="ARBA00062187"/>
    </source>
</evidence>
<dbReference type="PROSITE" id="PS00487">
    <property type="entry name" value="IMP_DH_GMP_RED"/>
    <property type="match status" value="1"/>
</dbReference>
<dbReference type="InterPro" id="IPR000644">
    <property type="entry name" value="CBS_dom"/>
</dbReference>
<keyword evidence="11 19" id="KW-0560">Oxidoreductase</keyword>
<reference evidence="23 24" key="1">
    <citation type="submission" date="2020-05" db="EMBL/GenBank/DDBJ databases">
        <title>Identification and distribution of gene clusters putatively required for synthesis of sphingolipid metabolism inhibitors in phylogenetically diverse species of the filamentous fungus Fusarium.</title>
        <authorList>
            <person name="Kim H.-S."/>
            <person name="Busman M."/>
            <person name="Brown D.W."/>
            <person name="Divon H."/>
            <person name="Uhlig S."/>
            <person name="Proctor R.H."/>
        </authorList>
    </citation>
    <scope>NUCLEOTIDE SEQUENCE [LARGE SCALE GENOMIC DNA]</scope>
    <source>
        <strain evidence="23 24">NRRL 13617</strain>
    </source>
</reference>
<dbReference type="InterPro" id="IPR008811">
    <property type="entry name" value="Glycosyl_hydrolases_36"/>
</dbReference>
<comment type="activity regulation">
    <text evidence="19">Mycophenolic acid (MPA) is a non-competitive inhibitor that prevents formation of the closed enzyme conformation by binding to the same site as the amobile flap. In contrast, mizoribine monophosphate (MZP) is a competitive inhibitor that induces the closed conformation. MPA is a potent inhibitor of mammalian IMPDHs but a poor inhibitor of the bacterial enzymes. MZP is a more potent inhibitor of bacterial IMPDH.</text>
</comment>
<proteinExistence type="inferred from homology"/>
<comment type="similarity">
    <text evidence="4 19">Belongs to the IMPDH/GMPR family.</text>
</comment>
<keyword evidence="9 19" id="KW-0658">Purine biosynthesis</keyword>
<evidence type="ECO:0000256" key="1">
    <source>
        <dbReference type="ARBA" id="ARBA00001255"/>
    </source>
</evidence>
<keyword evidence="10 19" id="KW-0630">Potassium</keyword>
<accession>A0A8H5KCI0</accession>
<comment type="caution">
    <text evidence="19">Lacks conserved residue(s) required for the propagation of feature annotation.</text>
</comment>
<dbReference type="CDD" id="cd00381">
    <property type="entry name" value="IMPDH"/>
    <property type="match status" value="1"/>
</dbReference>
<comment type="similarity">
    <text evidence="5">Belongs to the glycosyl hydrolases 36 family.</text>
</comment>
<dbReference type="Proteomes" id="UP000582016">
    <property type="component" value="Unassembled WGS sequence"/>
</dbReference>
<name>A0A8H5KCI0_9HYPO</name>
<comment type="cofactor">
    <cofactor evidence="2 19">
        <name>K(+)</name>
        <dbReference type="ChEBI" id="CHEBI:29103"/>
    </cofactor>
</comment>
<dbReference type="SUPFAM" id="SSF51412">
    <property type="entry name" value="Inosine monophosphate dehydrogenase (IMPDH)"/>
    <property type="match status" value="1"/>
</dbReference>
<feature type="binding site" evidence="19">
    <location>
        <begin position="1286"/>
        <end position="1288"/>
    </location>
    <ligand>
        <name>IMP</name>
        <dbReference type="ChEBI" id="CHEBI:58053"/>
    </ligand>
</feature>
<feature type="binding site" evidence="19">
    <location>
        <begin position="1309"/>
        <end position="1310"/>
    </location>
    <ligand>
        <name>IMP</name>
        <dbReference type="ChEBI" id="CHEBI:58053"/>
    </ligand>
</feature>
<comment type="subcellular location">
    <subcellularLocation>
        <location evidence="3 19">Cytoplasm</location>
    </subcellularLocation>
</comment>
<feature type="binding site" description="in other chain" evidence="19">
    <location>
        <position position="1248"/>
    </location>
    <ligand>
        <name>K(+)</name>
        <dbReference type="ChEBI" id="CHEBI:29103"/>
        <note>ligand shared between two tetrameric partners</note>
    </ligand>
</feature>
<feature type="domain" description="CBS" evidence="22">
    <location>
        <begin position="1039"/>
        <end position="1098"/>
    </location>
</feature>
<evidence type="ECO:0000256" key="17">
    <source>
        <dbReference type="ARBA" id="ARBA00058020"/>
    </source>
</evidence>
<evidence type="ECO:0000256" key="9">
    <source>
        <dbReference type="ARBA" id="ARBA00022755"/>
    </source>
</evidence>
<dbReference type="UniPathway" id="UPA00601">
    <property type="reaction ID" value="UER00295"/>
</dbReference>
<evidence type="ECO:0000256" key="5">
    <source>
        <dbReference type="ARBA" id="ARBA00007240"/>
    </source>
</evidence>
<dbReference type="SUPFAM" id="SSF51445">
    <property type="entry name" value="(Trans)glycosidases"/>
    <property type="match status" value="1"/>
</dbReference>
<comment type="catalytic activity">
    <reaction evidence="16">
        <text>alpha-D-galactosyl-(1-&gt;3)-1D-myo-inositol + sucrose = raffinose + myo-inositol</text>
        <dbReference type="Rhea" id="RHEA:20161"/>
        <dbReference type="ChEBI" id="CHEBI:16634"/>
        <dbReference type="ChEBI" id="CHEBI:17268"/>
        <dbReference type="ChEBI" id="CHEBI:17505"/>
        <dbReference type="ChEBI" id="CHEBI:17992"/>
        <dbReference type="EC" id="2.4.1.82"/>
    </reaction>
</comment>
<feature type="active site" description="Thioimidate intermediate" evidence="19">
    <location>
        <position position="1253"/>
    </location>
</feature>
<comment type="pathway">
    <text evidence="19 21">Purine metabolism; XMP biosynthesis via de novo pathway; XMP from IMP: step 1/1.</text>
</comment>
<dbReference type="GO" id="GO:0000166">
    <property type="term" value="F:nucleotide binding"/>
    <property type="evidence" value="ECO:0007669"/>
    <property type="project" value="UniProtKB-UniRule"/>
</dbReference>
<feature type="active site" description="Proton acceptor" evidence="19">
    <location>
        <position position="1364"/>
    </location>
</feature>
<dbReference type="Pfam" id="PF00478">
    <property type="entry name" value="IMPDH"/>
    <property type="match status" value="1"/>
</dbReference>